<proteinExistence type="predicted"/>
<dbReference type="InterPro" id="IPR036047">
    <property type="entry name" value="F-box-like_dom_sf"/>
</dbReference>
<dbReference type="AlphaFoldDB" id="A0A0W0G7T9"/>
<organism evidence="3 4">
    <name type="scientific">Moniliophthora roreri</name>
    <name type="common">Frosty pod rot fungus</name>
    <name type="synonym">Monilia roreri</name>
    <dbReference type="NCBI Taxonomy" id="221103"/>
    <lineage>
        <taxon>Eukaryota</taxon>
        <taxon>Fungi</taxon>
        <taxon>Dikarya</taxon>
        <taxon>Basidiomycota</taxon>
        <taxon>Agaricomycotina</taxon>
        <taxon>Agaricomycetes</taxon>
        <taxon>Agaricomycetidae</taxon>
        <taxon>Agaricales</taxon>
        <taxon>Marasmiineae</taxon>
        <taxon>Marasmiaceae</taxon>
        <taxon>Moniliophthora</taxon>
    </lineage>
</organism>
<name>A0A0W0G7T9_MONRR</name>
<dbReference type="CDD" id="cd09917">
    <property type="entry name" value="F-box_SF"/>
    <property type="match status" value="1"/>
</dbReference>
<evidence type="ECO:0000313" key="4">
    <source>
        <dbReference type="Proteomes" id="UP000054988"/>
    </source>
</evidence>
<dbReference type="PROSITE" id="PS50181">
    <property type="entry name" value="FBOX"/>
    <property type="match status" value="1"/>
</dbReference>
<dbReference type="EMBL" id="LATX01000895">
    <property type="protein sequence ID" value="KTB44604.1"/>
    <property type="molecule type" value="Genomic_DNA"/>
</dbReference>
<dbReference type="Gene3D" id="1.20.1280.50">
    <property type="match status" value="1"/>
</dbReference>
<reference evidence="3 4" key="1">
    <citation type="submission" date="2015-12" db="EMBL/GenBank/DDBJ databases">
        <title>Draft genome sequence of Moniliophthora roreri, the causal agent of frosty pod rot of cacao.</title>
        <authorList>
            <person name="Aime M.C."/>
            <person name="Diaz-Valderrama J.R."/>
            <person name="Kijpornyongpan T."/>
            <person name="Phillips-Mora W."/>
        </authorList>
    </citation>
    <scope>NUCLEOTIDE SEQUENCE [LARGE SCALE GENOMIC DNA]</scope>
    <source>
        <strain evidence="3 4">MCA 2952</strain>
    </source>
</reference>
<feature type="region of interest" description="Disordered" evidence="1">
    <location>
        <begin position="230"/>
        <end position="253"/>
    </location>
</feature>
<dbReference type="InterPro" id="IPR001810">
    <property type="entry name" value="F-box_dom"/>
</dbReference>
<comment type="caution">
    <text evidence="3">The sequence shown here is derived from an EMBL/GenBank/DDBJ whole genome shotgun (WGS) entry which is preliminary data.</text>
</comment>
<dbReference type="SUPFAM" id="SSF81383">
    <property type="entry name" value="F-box domain"/>
    <property type="match status" value="1"/>
</dbReference>
<evidence type="ECO:0000256" key="1">
    <source>
        <dbReference type="SAM" id="MobiDB-lite"/>
    </source>
</evidence>
<accession>A0A0W0G7T9</accession>
<feature type="domain" description="F-box" evidence="2">
    <location>
        <begin position="27"/>
        <end position="76"/>
    </location>
</feature>
<evidence type="ECO:0000313" key="3">
    <source>
        <dbReference type="EMBL" id="KTB44604.1"/>
    </source>
</evidence>
<evidence type="ECO:0000259" key="2">
    <source>
        <dbReference type="PROSITE" id="PS50181"/>
    </source>
</evidence>
<protein>
    <recommendedName>
        <fullName evidence="2">F-box domain-containing protein</fullName>
    </recommendedName>
</protein>
<sequence length="253" mass="29048">MAAPKRKNPETSDPPTRKKRKMKPTTLQSIVEMPLDILFEIFSLLHPYDLLCLARTSKPLRRILMCRSSINVWKMSMISIGFPADDPLFSIQGYRRASEPALINMLFHTTCNVHSFVENQKRTRLAGTYSDDVVKTYCSFATPYVMREFKNIHIHPQFPQELWDTIPYTLNDVIGSVDFPVKQYEVSTTLRLSNEYSQFAPNEERAAWLERRKEEAKADGERIAKCQAWLESQTGGRSSAAKGKGRGRGKVRK</sequence>
<feature type="region of interest" description="Disordered" evidence="1">
    <location>
        <begin position="1"/>
        <end position="25"/>
    </location>
</feature>
<feature type="compositionally biased region" description="Basic residues" evidence="1">
    <location>
        <begin position="243"/>
        <end position="253"/>
    </location>
</feature>
<dbReference type="Pfam" id="PF12937">
    <property type="entry name" value="F-box-like"/>
    <property type="match status" value="1"/>
</dbReference>
<dbReference type="Proteomes" id="UP000054988">
    <property type="component" value="Unassembled WGS sequence"/>
</dbReference>
<gene>
    <name evidence="3" type="ORF">WG66_2861</name>
</gene>